<accession>A0ABR7R7G9</accession>
<dbReference type="InterPro" id="IPR006047">
    <property type="entry name" value="GH13_cat_dom"/>
</dbReference>
<dbReference type="Gene3D" id="2.60.40.1180">
    <property type="entry name" value="Golgi alpha-mannosidase II"/>
    <property type="match status" value="1"/>
</dbReference>
<dbReference type="InterPro" id="IPR045857">
    <property type="entry name" value="O16G_dom_2"/>
</dbReference>
<dbReference type="EMBL" id="JACTUZ010000047">
    <property type="protein sequence ID" value="MBC9177715.1"/>
    <property type="molecule type" value="Genomic_DNA"/>
</dbReference>
<dbReference type="PANTHER" id="PTHR10357">
    <property type="entry name" value="ALPHA-AMYLASE FAMILY MEMBER"/>
    <property type="match status" value="1"/>
</dbReference>
<dbReference type="InterPro" id="IPR017853">
    <property type="entry name" value="GH"/>
</dbReference>
<organism evidence="3 4">
    <name type="scientific">Pseudoroseomonas ludipueritiae</name>
    <dbReference type="NCBI Taxonomy" id="198093"/>
    <lineage>
        <taxon>Bacteria</taxon>
        <taxon>Pseudomonadati</taxon>
        <taxon>Pseudomonadota</taxon>
        <taxon>Alphaproteobacteria</taxon>
        <taxon>Acetobacterales</taxon>
        <taxon>Acetobacteraceae</taxon>
        <taxon>Pseudoroseomonas</taxon>
    </lineage>
</organism>
<proteinExistence type="inferred from homology"/>
<dbReference type="CDD" id="cd11331">
    <property type="entry name" value="AmyAc_OligoGlu_like"/>
    <property type="match status" value="1"/>
</dbReference>
<dbReference type="InterPro" id="IPR013780">
    <property type="entry name" value="Glyco_hydro_b"/>
</dbReference>
<dbReference type="Gene3D" id="3.90.400.10">
    <property type="entry name" value="Oligo-1,6-glucosidase, Domain 2"/>
    <property type="match status" value="1"/>
</dbReference>
<evidence type="ECO:0000313" key="4">
    <source>
        <dbReference type="Proteomes" id="UP000603940"/>
    </source>
</evidence>
<dbReference type="Gene3D" id="3.20.20.80">
    <property type="entry name" value="Glycosidases"/>
    <property type="match status" value="2"/>
</dbReference>
<gene>
    <name evidence="3" type="ORF">IBL25_12270</name>
</gene>
<dbReference type="Pfam" id="PF11941">
    <property type="entry name" value="DUF3459"/>
    <property type="match status" value="1"/>
</dbReference>
<evidence type="ECO:0000313" key="3">
    <source>
        <dbReference type="EMBL" id="MBC9177715.1"/>
    </source>
</evidence>
<dbReference type="PANTHER" id="PTHR10357:SF179">
    <property type="entry name" value="NEUTRAL AND BASIC AMINO ACID TRANSPORT PROTEIN RBAT"/>
    <property type="match status" value="1"/>
</dbReference>
<protein>
    <submittedName>
        <fullName evidence="3">DUF3459 domain-containing protein</fullName>
    </submittedName>
</protein>
<name>A0ABR7R7G9_9PROT</name>
<evidence type="ECO:0000259" key="2">
    <source>
        <dbReference type="SMART" id="SM00642"/>
    </source>
</evidence>
<dbReference type="Pfam" id="PF00128">
    <property type="entry name" value="Alpha-amylase"/>
    <property type="match status" value="1"/>
</dbReference>
<dbReference type="SMART" id="SM00642">
    <property type="entry name" value="Aamy"/>
    <property type="match status" value="1"/>
</dbReference>
<dbReference type="RefSeq" id="WP_187778831.1">
    <property type="nucleotide sequence ID" value="NZ_JACTUZ010000047.1"/>
</dbReference>
<reference evidence="3 4" key="1">
    <citation type="journal article" date="2009" name="Int. J. Syst. Evol. Microbiol.">
        <title>Transfer of Teichococcus ludipueritiae and Muricoccus roseus to the genus Roseomonas, as Roseomonas ludipueritiae comb. nov. and Roseomonas rosea comb. nov., respectively, and emended description of the genus Roseomonas.</title>
        <authorList>
            <person name="Sanchez-Porro C."/>
            <person name="Gallego V."/>
            <person name="Busse H.J."/>
            <person name="Kampfer P."/>
            <person name="Ventosa A."/>
        </authorList>
    </citation>
    <scope>NUCLEOTIDE SEQUENCE [LARGE SCALE GENOMIC DNA]</scope>
    <source>
        <strain evidence="3 4">DSM 14915</strain>
    </source>
</reference>
<dbReference type="Proteomes" id="UP000603940">
    <property type="component" value="Unassembled WGS sequence"/>
</dbReference>
<feature type="domain" description="Glycosyl hydrolase family 13 catalytic" evidence="2">
    <location>
        <begin position="14"/>
        <end position="392"/>
    </location>
</feature>
<comment type="similarity">
    <text evidence="1">Belongs to the glycosyl hydrolase 13 family.</text>
</comment>
<dbReference type="SUPFAM" id="SSF51445">
    <property type="entry name" value="(Trans)glycosidases"/>
    <property type="match status" value="1"/>
</dbReference>
<comment type="caution">
    <text evidence="3">The sequence shown here is derived from an EMBL/GenBank/DDBJ whole genome shotgun (WGS) entry which is preliminary data.</text>
</comment>
<dbReference type="InterPro" id="IPR022567">
    <property type="entry name" value="DUF3459"/>
</dbReference>
<evidence type="ECO:0000256" key="1">
    <source>
        <dbReference type="ARBA" id="ARBA00008061"/>
    </source>
</evidence>
<sequence length="524" mass="57818">MDELAWWQRGVVYQVYPRSFQDSNGDGVGDLRGIAARLDHLVELGVDALWLSPIQPSPMADFGYDVADYCGVDPIFGTLEDFDALVAAAHGRGLRVILDFVPNHSSDQHPWFLDSRASRASEKRDWYIWRDPAPDGGPPTNWISHFGGSAWEWDEATGQYYLHSFLKEQPDLNWRNPAVRAAMLDVLRFWLERGVDGFRVDVIWLLIKDEQFRDNPPNPGWSPGQSEHDRLLDLYTADQPEVHGIIAEMRQVLEGYEHRLLIGEIYLPVERLVAYYGHEGTGAHLPFNFLLIRAPWNAAEVARIIQDYEAALPPNAWPNWVLGNHDQSRIATRVGPAQARVAAMLLLTLRGTPTVYYGDEIGMTDLPIPPHLVQDPAEKNQPGIGVGRDPERTPMLWDASPNGGFTTGTPWLPTGAAEVNVAAQVGRSGSMLALYRQLIALRRNNPALVAGAIGEVTAQGNLLSFTRSHAGQQLRVLLNMGQTPCDVPVPEGARVLLSTTPVAAKPVGGMLPLAGDEGVVLELG</sequence>
<keyword evidence="4" id="KW-1185">Reference proteome</keyword>